<dbReference type="eggNOG" id="COG1737">
    <property type="taxonomic scope" value="Bacteria"/>
</dbReference>
<organism evidence="6 7">
    <name type="scientific">Lactobacillus hominis DSM 23910 = CRBIP 24.179</name>
    <dbReference type="NCBI Taxonomy" id="1423758"/>
    <lineage>
        <taxon>Bacteria</taxon>
        <taxon>Bacillati</taxon>
        <taxon>Bacillota</taxon>
        <taxon>Bacilli</taxon>
        <taxon>Lactobacillales</taxon>
        <taxon>Lactobacillaceae</taxon>
        <taxon>Lactobacillus</taxon>
    </lineage>
</organism>
<dbReference type="Gene3D" id="1.10.10.10">
    <property type="entry name" value="Winged helix-like DNA-binding domain superfamily/Winged helix DNA-binding domain"/>
    <property type="match status" value="1"/>
</dbReference>
<evidence type="ECO:0000259" key="4">
    <source>
        <dbReference type="PROSITE" id="PS51071"/>
    </source>
</evidence>
<evidence type="ECO:0000256" key="3">
    <source>
        <dbReference type="ARBA" id="ARBA00023163"/>
    </source>
</evidence>
<proteinExistence type="predicted"/>
<dbReference type="InterPro" id="IPR036388">
    <property type="entry name" value="WH-like_DNA-bd_sf"/>
</dbReference>
<dbReference type="GO" id="GO:1901135">
    <property type="term" value="P:carbohydrate derivative metabolic process"/>
    <property type="evidence" value="ECO:0007669"/>
    <property type="project" value="InterPro"/>
</dbReference>
<dbReference type="Pfam" id="PF01380">
    <property type="entry name" value="SIS"/>
    <property type="match status" value="1"/>
</dbReference>
<dbReference type="InterPro" id="IPR001347">
    <property type="entry name" value="SIS_dom"/>
</dbReference>
<dbReference type="InterPro" id="IPR046348">
    <property type="entry name" value="SIS_dom_sf"/>
</dbReference>
<keyword evidence="2" id="KW-0238">DNA-binding</keyword>
<dbReference type="InterPro" id="IPR009057">
    <property type="entry name" value="Homeodomain-like_sf"/>
</dbReference>
<keyword evidence="1" id="KW-0805">Transcription regulation</keyword>
<dbReference type="PROSITE" id="PS51464">
    <property type="entry name" value="SIS"/>
    <property type="match status" value="1"/>
</dbReference>
<dbReference type="PANTHER" id="PTHR30514:SF1">
    <property type="entry name" value="HTH-TYPE TRANSCRIPTIONAL REGULATOR HEXR-RELATED"/>
    <property type="match status" value="1"/>
</dbReference>
<dbReference type="Pfam" id="PF01418">
    <property type="entry name" value="HTH_6"/>
    <property type="match status" value="1"/>
</dbReference>
<dbReference type="GeneID" id="82847630"/>
<dbReference type="RefSeq" id="WP_008471501.1">
    <property type="nucleotide sequence ID" value="NZ_AYZP01000008.1"/>
</dbReference>
<dbReference type="STRING" id="1423758.FC41_GL001814"/>
<evidence type="ECO:0000256" key="2">
    <source>
        <dbReference type="ARBA" id="ARBA00023125"/>
    </source>
</evidence>
<dbReference type="EMBL" id="CAKE01000022">
    <property type="protein sequence ID" value="CCI82423.1"/>
    <property type="molecule type" value="Genomic_DNA"/>
</dbReference>
<dbReference type="InterPro" id="IPR035472">
    <property type="entry name" value="RpiR-like_SIS"/>
</dbReference>
<dbReference type="GO" id="GO:0097367">
    <property type="term" value="F:carbohydrate derivative binding"/>
    <property type="evidence" value="ECO:0007669"/>
    <property type="project" value="InterPro"/>
</dbReference>
<evidence type="ECO:0000313" key="6">
    <source>
        <dbReference type="EMBL" id="CCI82423.1"/>
    </source>
</evidence>
<dbReference type="AlphaFoldDB" id="I7IW19"/>
<comment type="caution">
    <text evidence="6">The sequence shown here is derived from an EMBL/GenBank/DDBJ whole genome shotgun (WGS) entry which is preliminary data.</text>
</comment>
<reference evidence="6 7" key="1">
    <citation type="submission" date="2012-06" db="EMBL/GenBank/DDBJ databases">
        <title>Draft Genome Sequence of Lactobacillus hominis Strain CRBIP 24.179T, isolated from human intestine.</title>
        <authorList>
            <person name="Cousin S."/>
            <person name="Ma L."/>
            <person name="Bizet C."/>
            <person name="Loux V."/>
            <person name="Bouchier C."/>
            <person name="Clermont D."/>
            <person name="Creno S."/>
        </authorList>
    </citation>
    <scope>NUCLEOTIDE SEQUENCE [LARGE SCALE GENOMIC DNA]</scope>
    <source>
        <strain evidence="7">CRBIP 24.179T</strain>
    </source>
</reference>
<keyword evidence="7" id="KW-1185">Reference proteome</keyword>
<dbReference type="SUPFAM" id="SSF53697">
    <property type="entry name" value="SIS domain"/>
    <property type="match status" value="1"/>
</dbReference>
<evidence type="ECO:0000256" key="1">
    <source>
        <dbReference type="ARBA" id="ARBA00023015"/>
    </source>
</evidence>
<feature type="domain" description="HTH rpiR-type" evidence="4">
    <location>
        <begin position="2"/>
        <end position="76"/>
    </location>
</feature>
<sequence length="280" mass="30895">MHNILEYLNSSKLKGTSKKIADYCLDHTESFLEHDANTLGKLTNTSAASIIRFCKQLGFKGLTDFRLKLAKTTGRVEDKIDPLVTSSDEPKDILQKLLINSRQNTELTASSIKLDALNQAVKIIKKADQIIIGGVAASGLAAMDLYYKFIRAGRKTFFSQDAHIALERISSSTKKDVAIMFSYSGLTKEIILGAKTAKKNCTPVIAITRNETSPLSKIADIVIALPTKEKLLRVGAIDSLFSEIFISSLLYLATVNKDLDYLEKEMRDTEALTTQLKVGE</sequence>
<dbReference type="OrthoDB" id="1648815at2"/>
<protein>
    <submittedName>
        <fullName evidence="6">Transcriptional regulator, RpiR family</fullName>
    </submittedName>
</protein>
<dbReference type="Gene3D" id="3.40.50.10490">
    <property type="entry name" value="Glucose-6-phosphate isomerase like protein, domain 1"/>
    <property type="match status" value="1"/>
</dbReference>
<dbReference type="PANTHER" id="PTHR30514">
    <property type="entry name" value="GLUCOKINASE"/>
    <property type="match status" value="1"/>
</dbReference>
<evidence type="ECO:0000259" key="5">
    <source>
        <dbReference type="PROSITE" id="PS51464"/>
    </source>
</evidence>
<dbReference type="Proteomes" id="UP000009320">
    <property type="component" value="Unassembled WGS sequence"/>
</dbReference>
<dbReference type="SUPFAM" id="SSF46689">
    <property type="entry name" value="Homeodomain-like"/>
    <property type="match status" value="1"/>
</dbReference>
<keyword evidence="3" id="KW-0804">Transcription</keyword>
<dbReference type="InterPro" id="IPR000281">
    <property type="entry name" value="HTH_RpiR"/>
</dbReference>
<dbReference type="GO" id="GO:0003677">
    <property type="term" value="F:DNA binding"/>
    <property type="evidence" value="ECO:0007669"/>
    <property type="project" value="UniProtKB-KW"/>
</dbReference>
<name>I7IW19_9LACO</name>
<gene>
    <name evidence="6" type="ORF">BN55_04825</name>
</gene>
<dbReference type="PROSITE" id="PS51071">
    <property type="entry name" value="HTH_RPIR"/>
    <property type="match status" value="1"/>
</dbReference>
<evidence type="ECO:0000313" key="7">
    <source>
        <dbReference type="Proteomes" id="UP000009320"/>
    </source>
</evidence>
<dbReference type="PATRIC" id="fig|1423758.3.peg.1849"/>
<dbReference type="GO" id="GO:0003700">
    <property type="term" value="F:DNA-binding transcription factor activity"/>
    <property type="evidence" value="ECO:0007669"/>
    <property type="project" value="InterPro"/>
</dbReference>
<dbReference type="CDD" id="cd05013">
    <property type="entry name" value="SIS_RpiR"/>
    <property type="match status" value="1"/>
</dbReference>
<accession>I7IW19</accession>
<dbReference type="InterPro" id="IPR047640">
    <property type="entry name" value="RpiR-like"/>
</dbReference>
<feature type="domain" description="SIS" evidence="5">
    <location>
        <begin position="120"/>
        <end position="260"/>
    </location>
</feature>